<evidence type="ECO:0000313" key="1">
    <source>
        <dbReference type="EMBL" id="KAJ7989752.1"/>
    </source>
</evidence>
<gene>
    <name evidence="1" type="ORF">DPEC_G00307780</name>
</gene>
<accession>A0ACC2FEJ9</accession>
<proteinExistence type="predicted"/>
<comment type="caution">
    <text evidence="1">The sequence shown here is derived from an EMBL/GenBank/DDBJ whole genome shotgun (WGS) entry which is preliminary data.</text>
</comment>
<reference evidence="1" key="1">
    <citation type="submission" date="2021-05" db="EMBL/GenBank/DDBJ databases">
        <authorList>
            <person name="Pan Q."/>
            <person name="Jouanno E."/>
            <person name="Zahm M."/>
            <person name="Klopp C."/>
            <person name="Cabau C."/>
            <person name="Louis A."/>
            <person name="Berthelot C."/>
            <person name="Parey E."/>
            <person name="Roest Crollius H."/>
            <person name="Montfort J."/>
            <person name="Robinson-Rechavi M."/>
            <person name="Bouchez O."/>
            <person name="Lampietro C."/>
            <person name="Lopez Roques C."/>
            <person name="Donnadieu C."/>
            <person name="Postlethwait J."/>
            <person name="Bobe J."/>
            <person name="Dillon D."/>
            <person name="Chandos A."/>
            <person name="von Hippel F."/>
            <person name="Guiguen Y."/>
        </authorList>
    </citation>
    <scope>NUCLEOTIDE SEQUENCE</scope>
    <source>
        <tissue evidence="1">Blood</tissue>
    </source>
</reference>
<evidence type="ECO:0000313" key="2">
    <source>
        <dbReference type="Proteomes" id="UP001157502"/>
    </source>
</evidence>
<keyword evidence="2" id="KW-1185">Reference proteome</keyword>
<dbReference type="EMBL" id="CM055756">
    <property type="protein sequence ID" value="KAJ7989752.1"/>
    <property type="molecule type" value="Genomic_DNA"/>
</dbReference>
<sequence>MAFVLRLATLMFTFCQITGTLTSRKLALECGTVLQVDSGQDGVLHCSVMLRGKSFGDVKIKQVVWWRQDQNHQRTRPPVLQYSSGDQRPNGRRFLPSQRYQLSVSFEGEKDNDVSLLVSEARPADEGLYECVVNTDHGQWNCTTILVVTEPVLKDPGIPSEMPRKSFMWVAAVFVVVASLASGLLLLKLFQTAAQRQHEPEVIRADFDVADGAELEESSVPAKHQSGIRKSS</sequence>
<protein>
    <submittedName>
        <fullName evidence="1">Uncharacterized protein</fullName>
    </submittedName>
</protein>
<name>A0ACC2FEJ9_DALPE</name>
<organism evidence="1 2">
    <name type="scientific">Dallia pectoralis</name>
    <name type="common">Alaska blackfish</name>
    <dbReference type="NCBI Taxonomy" id="75939"/>
    <lineage>
        <taxon>Eukaryota</taxon>
        <taxon>Metazoa</taxon>
        <taxon>Chordata</taxon>
        <taxon>Craniata</taxon>
        <taxon>Vertebrata</taxon>
        <taxon>Euteleostomi</taxon>
        <taxon>Actinopterygii</taxon>
        <taxon>Neopterygii</taxon>
        <taxon>Teleostei</taxon>
        <taxon>Protacanthopterygii</taxon>
        <taxon>Esociformes</taxon>
        <taxon>Umbridae</taxon>
        <taxon>Dallia</taxon>
    </lineage>
</organism>
<dbReference type="Proteomes" id="UP001157502">
    <property type="component" value="Chromosome 29"/>
</dbReference>